<dbReference type="PROSITE" id="PS51218">
    <property type="entry name" value="SF3_HELICASE_2"/>
    <property type="match status" value="1"/>
</dbReference>
<organism evidence="4">
    <name type="scientific">Riboviria sp</name>
    <dbReference type="NCBI Taxonomy" id="2585031"/>
    <lineage>
        <taxon>Viruses</taxon>
        <taxon>Riboviria</taxon>
    </lineage>
</organism>
<evidence type="ECO:0000256" key="2">
    <source>
        <dbReference type="SAM" id="MobiDB-lite"/>
    </source>
</evidence>
<accession>A0A8K1HIX0</accession>
<reference evidence="4" key="1">
    <citation type="submission" date="2021-07" db="EMBL/GenBank/DDBJ databases">
        <title>Communication and adaptive evolution of viruses within giant pandas and their associated organisms in a local ecological environment.</title>
        <authorList>
            <person name="Zhao M."/>
            <person name="Liu S."/>
            <person name="Zhang W."/>
        </authorList>
    </citation>
    <scope>NUCLEOTIDE SEQUENCE</scope>
    <source>
        <strain evidence="4">Rpf292PicorV01-12</strain>
    </source>
</reference>
<dbReference type="SUPFAM" id="SSF52540">
    <property type="entry name" value="P-loop containing nucleoside triphosphate hydrolases"/>
    <property type="match status" value="1"/>
</dbReference>
<evidence type="ECO:0000259" key="3">
    <source>
        <dbReference type="PROSITE" id="PS51218"/>
    </source>
</evidence>
<dbReference type="InterPro" id="IPR000605">
    <property type="entry name" value="Helicase_SF3_ssDNA/RNA_vir"/>
</dbReference>
<dbReference type="GO" id="GO:0003723">
    <property type="term" value="F:RNA binding"/>
    <property type="evidence" value="ECO:0007669"/>
    <property type="project" value="InterPro"/>
</dbReference>
<dbReference type="Pfam" id="PF00910">
    <property type="entry name" value="RNA_helicase"/>
    <property type="match status" value="1"/>
</dbReference>
<dbReference type="SUPFAM" id="SSF50494">
    <property type="entry name" value="Trypsin-like serine proteases"/>
    <property type="match status" value="1"/>
</dbReference>
<evidence type="ECO:0000256" key="1">
    <source>
        <dbReference type="ARBA" id="ARBA00022801"/>
    </source>
</evidence>
<dbReference type="GO" id="GO:0003724">
    <property type="term" value="F:RNA helicase activity"/>
    <property type="evidence" value="ECO:0007669"/>
    <property type="project" value="InterPro"/>
</dbReference>
<feature type="region of interest" description="Disordered" evidence="2">
    <location>
        <begin position="249"/>
        <end position="269"/>
    </location>
</feature>
<protein>
    <recommendedName>
        <fullName evidence="3">SF3 helicase domain-containing protein</fullName>
    </recommendedName>
</protein>
<dbReference type="InterPro" id="IPR014759">
    <property type="entry name" value="Helicase_SF3_ssRNA_vir"/>
</dbReference>
<dbReference type="InterPro" id="IPR009003">
    <property type="entry name" value="Peptidase_S1_PA"/>
</dbReference>
<sequence length="1415" mass="160944">MTSTGSGRGKSNNVHIDYYSLAAAPTMSVSNFAQKHFKFNSPPNNLYAVDAFITRGVILATLDHLPQEAVSRLVDSTPIHRNLDKIDVLNITPQHLMTASGPYFQLLENELVAWRDDFAEQFGFQNLGNKSKPVYTWQYYYASRPYVTEPSSSGHVRQLVSILRANQEKIALNKAIVHASLLLLDKVFPRKLDSCNKFLKSIFTACGFPTLPFCLGGVYRKSGIQSLRDQKDHITSQLKLHHDEFSAEITSKERQEQRRRKSAGLETTRTSKLAQTFHPDMLKTLVNNTRHAMIMRMIWREDEKPQDVTKSLWNKLKSRLFLWQRHPILLVDGAVKERKLWWKAKLKGMQSLNASQQSKLASFLETRHSHSLMQQRAEEKKRRKARGRHTYQALLEINPIVKFECWEVPRRTCKSIFTSVSEYARRLASMFESKKDSFITAITDIDIAAMKGALNNALEQTEDVIIMLFKAISGAINEVLGPAGIALIYTLVGAYLMFQLPNNTSRTVFAGMFLIPSLAPNVHKAFKNFFDSIKEMWNDFRMEQSGDSVSFFSAYGNIWNSIMGNKIPDEVVKESANTLKSFNLFVAASRGIGSFLSVFAKFLEGMLEGCKERFAFWNDPQHLSAREWTKQAAELANKHRNGVESDAEAVHVLHVWNYGLRTITELNKQEGWLHTKLTSLMTHLKPAYSLSNQRLLSGTPRQQPLFLFMYGAAGVGKSTLSKAMINSLHSAFQGNEYTDSPESLPASSVYTWGPEDNFMDSYNNQWAVIADDVFMQDDKKLSGERVSTMCSMINTAPFSVPCADLNLKGTKYFRSEFIICTNNLPNVVPTGVVDEDPFKRRRTIFVEVVKLREDQPINFVTNTHFVIKNTFTEAVVATMELQEFFRYCHFVMANRNTLSPPVAQCATLADIMSFQAPVVQHNELFERFTKIFKDAQTPVMNPHVYRRRMEQSLVYCDECRSPVALCRCKSCNRCKLTDCCDCVPICRDCKYVEEECRCFSQQPSLRESPSFIGHCTGCYLPTEECECARLEEFRARNMERVLKEVEKLNRESTSEPDIKPSVFTRMKNKLFAPKIHIPDLVSDTPYESLGTPEYDNTMLKCCVGAITALTTVVGAVMLYKHFFPSAQPTTEVRMEETVLPQREEQAKYSNDLPRYRANAPGRRAGTEKATVHTFPKRTEQSKRMEQSLVMVDNRAQLCDKVPHIEVLNKDQVRIGSMYGLIVAEGQVLVPRHLRRLLTLPQADYIAFDLVNKGENVRVIIPITDISMSCHPTKDIGLITFNNRKHDHLISGKRMYSKFFTEAQLRSIKGLFENIYRFNPEYNSFDKLSEAYPVRTSIYTDSNDTVGTELTGIEGYLVQTKNGDCGLPYTLAINVHDSKFILGIHISGVEGQGLGMFSTVTWEDFNILLKANTPEA</sequence>
<evidence type="ECO:0000313" key="4">
    <source>
        <dbReference type="EMBL" id="UBJ26088.1"/>
    </source>
</evidence>
<name>A0A8K1HIX0_9VIRU</name>
<feature type="domain" description="SF3 helicase" evidence="3">
    <location>
        <begin position="684"/>
        <end position="862"/>
    </location>
</feature>
<dbReference type="EMBL" id="MZ556289">
    <property type="protein sequence ID" value="UBJ26088.1"/>
    <property type="molecule type" value="Genomic_RNA"/>
</dbReference>
<dbReference type="GO" id="GO:0016787">
    <property type="term" value="F:hydrolase activity"/>
    <property type="evidence" value="ECO:0007669"/>
    <property type="project" value="UniProtKB-KW"/>
</dbReference>
<proteinExistence type="predicted"/>
<keyword evidence="1" id="KW-0378">Hydrolase</keyword>
<dbReference type="InterPro" id="IPR027417">
    <property type="entry name" value="P-loop_NTPase"/>
</dbReference>
<dbReference type="Gene3D" id="3.40.50.300">
    <property type="entry name" value="P-loop containing nucleotide triphosphate hydrolases"/>
    <property type="match status" value="1"/>
</dbReference>